<reference evidence="14" key="1">
    <citation type="journal article" date="2019" name="Int. J. Syst. Evol. Microbiol.">
        <title>The Global Catalogue of Microorganisms (GCM) 10K type strain sequencing project: providing services to taxonomists for standard genome sequencing and annotation.</title>
        <authorList>
            <consortium name="The Broad Institute Genomics Platform"/>
            <consortium name="The Broad Institute Genome Sequencing Center for Infectious Disease"/>
            <person name="Wu L."/>
            <person name="Ma J."/>
        </authorList>
    </citation>
    <scope>NUCLEOTIDE SEQUENCE [LARGE SCALE GENOMIC DNA]</scope>
    <source>
        <strain evidence="14">CGMCC 1.15353</strain>
    </source>
</reference>
<dbReference type="EC" id="6.3.5.5" evidence="10"/>
<comment type="cofactor">
    <cofactor evidence="10">
        <name>Mg(2+)</name>
        <dbReference type="ChEBI" id="CHEBI:18420"/>
    </cofactor>
    <cofactor evidence="10">
        <name>Mn(2+)</name>
        <dbReference type="ChEBI" id="CHEBI:29035"/>
    </cofactor>
    <text evidence="10">Binds 4 Mg(2+) or Mn(2+) ions per subunit.</text>
</comment>
<evidence type="ECO:0000259" key="12">
    <source>
        <dbReference type="PROSITE" id="PS51855"/>
    </source>
</evidence>
<feature type="binding site" evidence="10">
    <location>
        <position position="176"/>
    </location>
    <ligand>
        <name>ATP</name>
        <dbReference type="ChEBI" id="CHEBI:30616"/>
        <label>1</label>
    </ligand>
</feature>
<accession>A0ABQ1QA41</accession>
<dbReference type="SUPFAM" id="SSF52440">
    <property type="entry name" value="PreATP-grasp domain"/>
    <property type="match status" value="2"/>
</dbReference>
<feature type="binding site" evidence="10">
    <location>
        <position position="298"/>
    </location>
    <ligand>
        <name>Mg(2+)</name>
        <dbReference type="ChEBI" id="CHEBI:18420"/>
        <label>1</label>
    </ligand>
</feature>
<feature type="binding site" evidence="10">
    <location>
        <position position="298"/>
    </location>
    <ligand>
        <name>Mn(2+)</name>
        <dbReference type="ChEBI" id="CHEBI:29035"/>
        <label>2</label>
    </ligand>
</feature>
<name>A0ABQ1QA41_9BACI</name>
<comment type="catalytic activity">
    <reaction evidence="9 10">
        <text>hydrogencarbonate + NH4(+) + 2 ATP = carbamoyl phosphate + 2 ADP + phosphate + 2 H(+)</text>
        <dbReference type="Rhea" id="RHEA:18029"/>
        <dbReference type="ChEBI" id="CHEBI:15378"/>
        <dbReference type="ChEBI" id="CHEBI:17544"/>
        <dbReference type="ChEBI" id="CHEBI:28938"/>
        <dbReference type="ChEBI" id="CHEBI:30616"/>
        <dbReference type="ChEBI" id="CHEBI:43474"/>
        <dbReference type="ChEBI" id="CHEBI:58228"/>
        <dbReference type="ChEBI" id="CHEBI:456216"/>
        <dbReference type="EC" id="6.3.4.16"/>
    </reaction>
</comment>
<dbReference type="InterPro" id="IPR016185">
    <property type="entry name" value="PreATP-grasp_dom_sf"/>
</dbReference>
<dbReference type="Gene3D" id="3.30.1490.20">
    <property type="entry name" value="ATP-grasp fold, A domain"/>
    <property type="match status" value="1"/>
</dbReference>
<dbReference type="InterPro" id="IPR036914">
    <property type="entry name" value="MGS-like_dom_sf"/>
</dbReference>
<feature type="binding site" evidence="10">
    <location>
        <position position="782"/>
    </location>
    <ligand>
        <name>ATP</name>
        <dbReference type="ChEBI" id="CHEBI:30616"/>
        <label>2</label>
    </ligand>
</feature>
<keyword evidence="6 10" id="KW-0547">Nucleotide-binding</keyword>
<keyword evidence="7 10" id="KW-0067">ATP-binding</keyword>
<keyword evidence="4 10" id="KW-0028">Amino-acid biosynthesis</keyword>
<dbReference type="Pfam" id="PF02787">
    <property type="entry name" value="CPSase_L_D3"/>
    <property type="match status" value="1"/>
</dbReference>
<feature type="binding site" evidence="10">
    <location>
        <position position="834"/>
    </location>
    <ligand>
        <name>Mn(2+)</name>
        <dbReference type="ChEBI" id="CHEBI:29035"/>
        <label>4</label>
    </ligand>
</feature>
<dbReference type="SUPFAM" id="SSF48108">
    <property type="entry name" value="Carbamoyl phosphate synthetase, large subunit connection domain"/>
    <property type="match status" value="1"/>
</dbReference>
<dbReference type="Pfam" id="PF02786">
    <property type="entry name" value="CPSase_L_D2"/>
    <property type="match status" value="2"/>
</dbReference>
<evidence type="ECO:0000256" key="4">
    <source>
        <dbReference type="ARBA" id="ARBA00022605"/>
    </source>
</evidence>
<dbReference type="InterPro" id="IPR036897">
    <property type="entry name" value="CarbamoylP_synth_lsu_oligo_sf"/>
</dbReference>
<dbReference type="PRINTS" id="PR00098">
    <property type="entry name" value="CPSASE"/>
</dbReference>
<evidence type="ECO:0000313" key="13">
    <source>
        <dbReference type="EMBL" id="GGD20696.1"/>
    </source>
</evidence>
<dbReference type="SUPFAM" id="SSF52335">
    <property type="entry name" value="Methylglyoxal synthase-like"/>
    <property type="match status" value="1"/>
</dbReference>
<feature type="binding site" evidence="10">
    <location>
        <position position="834"/>
    </location>
    <ligand>
        <name>Mg(2+)</name>
        <dbReference type="ChEBI" id="CHEBI:18420"/>
        <label>4</label>
    </ligand>
</feature>
<comment type="caution">
    <text evidence="13">The sequence shown here is derived from an EMBL/GenBank/DDBJ whole genome shotgun (WGS) entry which is preliminary data.</text>
</comment>
<keyword evidence="2 10" id="KW-0055">Arginine biosynthesis</keyword>
<feature type="binding site" evidence="10">
    <location>
        <position position="210"/>
    </location>
    <ligand>
        <name>ATP</name>
        <dbReference type="ChEBI" id="CHEBI:30616"/>
        <label>1</label>
    </ligand>
</feature>
<dbReference type="InterPro" id="IPR058047">
    <property type="entry name" value="CPSase_preATP-grasp"/>
</dbReference>
<dbReference type="Gene3D" id="3.30.470.20">
    <property type="entry name" value="ATP-grasp fold, B domain"/>
    <property type="match status" value="2"/>
</dbReference>
<keyword evidence="5 10" id="KW-0677">Repeat</keyword>
<feature type="domain" description="ATP-grasp" evidence="11">
    <location>
        <begin position="133"/>
        <end position="327"/>
    </location>
</feature>
<dbReference type="InterPro" id="IPR005480">
    <property type="entry name" value="CPSase_lsu_oligo"/>
</dbReference>
<feature type="binding site" evidence="10">
    <location>
        <position position="300"/>
    </location>
    <ligand>
        <name>Mg(2+)</name>
        <dbReference type="ChEBI" id="CHEBI:18420"/>
        <label>2</label>
    </ligand>
</feature>
<feature type="binding site" evidence="10">
    <location>
        <position position="836"/>
    </location>
    <ligand>
        <name>Mn(2+)</name>
        <dbReference type="ChEBI" id="CHEBI:29035"/>
        <label>4</label>
    </ligand>
</feature>
<comment type="pathway">
    <text evidence="10">Amino-acid biosynthesis; L-arginine biosynthesis; carbamoyl phosphate from bicarbonate: step 1/1.</text>
</comment>
<feature type="binding site" evidence="10">
    <location>
        <position position="781"/>
    </location>
    <ligand>
        <name>ATP</name>
        <dbReference type="ChEBI" id="CHEBI:30616"/>
        <label>2</label>
    </ligand>
</feature>
<dbReference type="PANTHER" id="PTHR11405">
    <property type="entry name" value="CARBAMOYLTRANSFERASE FAMILY MEMBER"/>
    <property type="match status" value="1"/>
</dbReference>
<keyword evidence="8 10" id="KW-0665">Pyrimidine biosynthesis</keyword>
<evidence type="ECO:0000256" key="10">
    <source>
        <dbReference type="HAMAP-Rule" id="MF_01210"/>
    </source>
</evidence>
<evidence type="ECO:0000256" key="7">
    <source>
        <dbReference type="ARBA" id="ARBA00022840"/>
    </source>
</evidence>
<comment type="pathway">
    <text evidence="10">Pyrimidine metabolism; UMP biosynthesis via de novo pathway; (S)-dihydroorotate from bicarbonate: step 1/3.</text>
</comment>
<dbReference type="SMART" id="SM01096">
    <property type="entry name" value="CPSase_L_D3"/>
    <property type="match status" value="1"/>
</dbReference>
<comment type="subunit">
    <text evidence="10">Composed of two chains; the small (or glutamine) chain promotes the hydrolysis of glutamine to ammonia, which is used by the large (or ammonia) chain to synthesize carbamoyl phosphate. Tetramer of heterodimers (alpha,beta)4.</text>
</comment>
<proteinExistence type="inferred from homology"/>
<dbReference type="NCBIfam" id="TIGR01369">
    <property type="entry name" value="CPSaseII_lrg"/>
    <property type="match status" value="1"/>
</dbReference>
<dbReference type="EC" id="6.3.4.16" evidence="10"/>
<feature type="binding site" evidence="10">
    <location>
        <position position="243"/>
    </location>
    <ligand>
        <name>ATP</name>
        <dbReference type="ChEBI" id="CHEBI:30616"/>
        <label>1</label>
    </ligand>
</feature>
<dbReference type="InterPro" id="IPR005479">
    <property type="entry name" value="CPAse_ATP-bd"/>
</dbReference>
<evidence type="ECO:0000256" key="9">
    <source>
        <dbReference type="ARBA" id="ARBA00047359"/>
    </source>
</evidence>
<evidence type="ECO:0000256" key="2">
    <source>
        <dbReference type="ARBA" id="ARBA00022571"/>
    </source>
</evidence>
<feature type="binding site" evidence="10">
    <location>
        <position position="284"/>
    </location>
    <ligand>
        <name>ATP</name>
        <dbReference type="ChEBI" id="CHEBI:30616"/>
        <label>1</label>
    </ligand>
</feature>
<feature type="domain" description="ATP-grasp" evidence="11">
    <location>
        <begin position="672"/>
        <end position="863"/>
    </location>
</feature>
<dbReference type="PROSITE" id="PS00867">
    <property type="entry name" value="CPSASE_2"/>
    <property type="match status" value="1"/>
</dbReference>
<dbReference type="Pfam" id="PF02142">
    <property type="entry name" value="MGS"/>
    <property type="match status" value="1"/>
</dbReference>
<feature type="binding site" evidence="10">
    <location>
        <position position="169"/>
    </location>
    <ligand>
        <name>ATP</name>
        <dbReference type="ChEBI" id="CHEBI:30616"/>
        <label>1</label>
    </ligand>
</feature>
<feature type="binding site" evidence="10">
    <location>
        <position position="834"/>
    </location>
    <ligand>
        <name>Mg(2+)</name>
        <dbReference type="ChEBI" id="CHEBI:18420"/>
        <label>3</label>
    </ligand>
</feature>
<dbReference type="InterPro" id="IPR006275">
    <property type="entry name" value="CPSase_lsu"/>
</dbReference>
<evidence type="ECO:0000313" key="14">
    <source>
        <dbReference type="Proteomes" id="UP000642571"/>
    </source>
</evidence>
<comment type="caution">
    <text evidence="10">Lacks conserved residue(s) required for the propagation of feature annotation.</text>
</comment>
<dbReference type="NCBIfam" id="NF003671">
    <property type="entry name" value="PRK05294.1"/>
    <property type="match status" value="1"/>
</dbReference>
<feature type="binding site" evidence="10">
    <location>
        <position position="298"/>
    </location>
    <ligand>
        <name>ATP</name>
        <dbReference type="ChEBI" id="CHEBI:30616"/>
        <label>1</label>
    </ligand>
</feature>
<dbReference type="PROSITE" id="PS50975">
    <property type="entry name" value="ATP_GRASP"/>
    <property type="match status" value="2"/>
</dbReference>
<feature type="binding site" evidence="10">
    <location>
        <position position="129"/>
    </location>
    <ligand>
        <name>ATP</name>
        <dbReference type="ChEBI" id="CHEBI:30616"/>
        <label>1</label>
    </ligand>
</feature>
<comment type="similarity">
    <text evidence="1 10">Belongs to the CarB family.</text>
</comment>
<feature type="region of interest" description="Carboxyphosphate synthetic domain" evidence="10">
    <location>
        <begin position="1"/>
        <end position="401"/>
    </location>
</feature>
<sequence>MPLREDLKTVLVLGSGPIKIGQAAEFDYSGTQACLALKEEGIKVILVNSNPATIMTDPIMADEVYIEPMDVHTVTKIIEKEAPDGILPTLGGQTALNLLINLKEAGVLDRYSVEVLGTSVANIKRGEDRDLFRDLMIEIDEPIPQSTRIHKFEEAFEFAEAIGFPLIIRPAYTLGGEGGGIARNKEELADVVRSGLNASPISQVLLEESILGWKEVEYEVIRDANDTCTIVCNMENLDPVGVHTGDSIVVAPSQTLSDRQYQKLRDASIKVIRSLNIVGGCNIQFGLDPYSDEYKVIEVNPRVSRSSALASKATGFPIARIATKCAIGYHLDEIENPITERTFAAFEPALDYIVVKMPRFPFDKFTNGDRSLNTQMKATGEVMAMDRTFEGACNKAIRSLELNQFSLTSENYHHLLNDQLQQLVAHPTDERLFLIAEAMNRGYSIEFLHEITHIDPWFLQKIETIVRLENSVKGSGVLSVAQLWELKRANISDQWISTSLNMTLEEFRNMRKMTGVYPGYKQVDTCAGEFEVVTPYYYSTWTGSDEVPYEKEEKALVLGSGPIRIGQGIEFDYCSVHATQALRANGVKTIVMNNNPETVSTDYSIADRLYFEPLAVEDVLSVIEKEKVSQVFIQFGGQTAINLANELSEYGVKIAGTSVNTIASMEDRNLFYQTLKKLGLPAIEGAFAYSIEEMKRITTNLSYPLIVRPSYVIGGESMHILRSEEDLASYIEQLQVSSDRVWPMILDEYKDGKEYELDAVSDGENVIIPGIFEHIERAGVHSGDSTTIFPPISVTHEEKRQMVEITEKISKDQGIVGIINIQFVIQNGTVYALEVNPRASRTVPILSKVTGMPVIEWAVQVQLGTPLSDLHHELGLLEEPNFFSVKAPAFSNGKLGGVDHFLGPEMKSTGENLGLAYTEAEAMGKAVSMLLPTEGGLLCSFSSIDRTDRLHSLTAFVERGVTLYGTPGTADYIEGLGLPIQRVTRNVSEVETLIEQGFIQMVYCTPTKGRDKMRLGYHVRALATKYGLPCFTHIDQLALTQLEPEVPDYEVHSLQHYHQFNVKAVIK</sequence>
<dbReference type="EMBL" id="BMIN01000015">
    <property type="protein sequence ID" value="GGD20696.1"/>
    <property type="molecule type" value="Genomic_DNA"/>
</dbReference>
<evidence type="ECO:0000259" key="11">
    <source>
        <dbReference type="PROSITE" id="PS50975"/>
    </source>
</evidence>
<feature type="binding site" evidence="10">
    <location>
        <position position="298"/>
    </location>
    <ligand>
        <name>Mn(2+)</name>
        <dbReference type="ChEBI" id="CHEBI:29035"/>
        <label>1</label>
    </ligand>
</feature>
<feature type="region of interest" description="Allosteric domain" evidence="10">
    <location>
        <begin position="932"/>
        <end position="1067"/>
    </location>
</feature>
<dbReference type="InterPro" id="IPR011607">
    <property type="entry name" value="MGS-like_dom"/>
</dbReference>
<dbReference type="PROSITE" id="PS51855">
    <property type="entry name" value="MGS"/>
    <property type="match status" value="1"/>
</dbReference>
<comment type="domain">
    <text evidence="10">The large subunit is composed of 2 ATP-grasp domains that are involved in binding the 2 ATP molecules needed for carbamoyl phosphate synthesis. The N-terminal ATP-grasp domain (referred to as the carboxyphosphate synthetic component) catalyzes the ATP-dependent phosphorylation of hydrogencarbonate to carboxyphosphate and the subsequent nucleophilic attack by ammonia to form a carbamate intermediate. The C-terminal ATP-grasp domain (referred to as the carbamoyl phosphate synthetic component) then catalyzes the phosphorylation of carbamate with the second ATP to form the end product carbamoyl phosphate. The reactive and unstable enzyme intermediates are sequentially channeled from one active site to the next through the interior of the protein over a distance of at least 96 A.</text>
</comment>
<feature type="binding site" evidence="10">
    <location>
        <position position="242"/>
    </location>
    <ligand>
        <name>ATP</name>
        <dbReference type="ChEBI" id="CHEBI:30616"/>
        <label>1</label>
    </ligand>
</feature>
<dbReference type="Pfam" id="PF25596">
    <property type="entry name" value="CPSase_L_D1"/>
    <property type="match status" value="2"/>
</dbReference>
<feature type="binding site" evidence="10">
    <location>
        <position position="779"/>
    </location>
    <ligand>
        <name>ATP</name>
        <dbReference type="ChEBI" id="CHEBI:30616"/>
        <label>2</label>
    </ligand>
</feature>
<feature type="binding site" evidence="10">
    <location>
        <position position="298"/>
    </location>
    <ligand>
        <name>Mg(2+)</name>
        <dbReference type="ChEBI" id="CHEBI:18420"/>
        <label>2</label>
    </ligand>
</feature>
<feature type="binding site" evidence="10">
    <location>
        <position position="284"/>
    </location>
    <ligand>
        <name>Mn(2+)</name>
        <dbReference type="ChEBI" id="CHEBI:29035"/>
        <label>1</label>
    </ligand>
</feature>
<dbReference type="PANTHER" id="PTHR11405:SF53">
    <property type="entry name" value="CARBAMOYL-PHOSPHATE SYNTHASE [AMMONIA], MITOCHONDRIAL"/>
    <property type="match status" value="1"/>
</dbReference>
<feature type="binding site" evidence="10">
    <location>
        <position position="754"/>
    </location>
    <ligand>
        <name>ATP</name>
        <dbReference type="ChEBI" id="CHEBI:30616"/>
        <label>2</label>
    </ligand>
</feature>
<dbReference type="InterPro" id="IPR011761">
    <property type="entry name" value="ATP-grasp"/>
</dbReference>
<dbReference type="Gene3D" id="3.40.50.20">
    <property type="match status" value="2"/>
</dbReference>
<dbReference type="NCBIfam" id="NF009455">
    <property type="entry name" value="PRK12815.1"/>
    <property type="match status" value="1"/>
</dbReference>
<feature type="binding site" evidence="10">
    <location>
        <position position="175"/>
    </location>
    <ligand>
        <name>ATP</name>
        <dbReference type="ChEBI" id="CHEBI:30616"/>
        <label>1</label>
    </ligand>
</feature>
<dbReference type="SMART" id="SM00851">
    <property type="entry name" value="MGS"/>
    <property type="match status" value="1"/>
</dbReference>
<dbReference type="SUPFAM" id="SSF56059">
    <property type="entry name" value="Glutathione synthetase ATP-binding domain-like"/>
    <property type="match status" value="2"/>
</dbReference>
<dbReference type="Gene3D" id="1.10.1030.10">
    <property type="entry name" value="Carbamoyl-phosphate synthetase, large subunit oligomerisation domain"/>
    <property type="match status" value="1"/>
</dbReference>
<feature type="binding site" evidence="10">
    <location>
        <position position="241"/>
    </location>
    <ligand>
        <name>ATP</name>
        <dbReference type="ChEBI" id="CHEBI:30616"/>
        <label>1</label>
    </ligand>
</feature>
<feature type="binding site" evidence="10">
    <location>
        <position position="215"/>
    </location>
    <ligand>
        <name>ATP</name>
        <dbReference type="ChEBI" id="CHEBI:30616"/>
        <label>1</label>
    </ligand>
</feature>
<evidence type="ECO:0000256" key="5">
    <source>
        <dbReference type="ARBA" id="ARBA00022737"/>
    </source>
</evidence>
<feature type="binding site" evidence="10">
    <location>
        <position position="780"/>
    </location>
    <ligand>
        <name>ATP</name>
        <dbReference type="ChEBI" id="CHEBI:30616"/>
        <label>2</label>
    </ligand>
</feature>
<feature type="binding site" evidence="10">
    <location>
        <position position="708"/>
    </location>
    <ligand>
        <name>ATP</name>
        <dbReference type="ChEBI" id="CHEBI:30616"/>
        <label>2</label>
    </ligand>
</feature>
<feature type="binding site" evidence="10">
    <location>
        <position position="208"/>
    </location>
    <ligand>
        <name>ATP</name>
        <dbReference type="ChEBI" id="CHEBI:30616"/>
        <label>1</label>
    </ligand>
</feature>
<dbReference type="RefSeq" id="WP_188655220.1">
    <property type="nucleotide sequence ID" value="NZ_BMIN01000015.1"/>
</dbReference>
<evidence type="ECO:0000256" key="8">
    <source>
        <dbReference type="ARBA" id="ARBA00022975"/>
    </source>
</evidence>
<evidence type="ECO:0000256" key="3">
    <source>
        <dbReference type="ARBA" id="ARBA00022598"/>
    </source>
</evidence>
<organism evidence="13 14">
    <name type="scientific">Pontibacillus salipaludis</name>
    <dbReference type="NCBI Taxonomy" id="1697394"/>
    <lineage>
        <taxon>Bacteria</taxon>
        <taxon>Bacillati</taxon>
        <taxon>Bacillota</taxon>
        <taxon>Bacilli</taxon>
        <taxon>Bacillales</taxon>
        <taxon>Bacillaceae</taxon>
        <taxon>Pontibacillus</taxon>
    </lineage>
</organism>
<dbReference type="Proteomes" id="UP000642571">
    <property type="component" value="Unassembled WGS sequence"/>
</dbReference>
<keyword evidence="3 10" id="KW-0436">Ligase</keyword>
<feature type="binding site" evidence="10">
    <location>
        <position position="834"/>
    </location>
    <ligand>
        <name>ATP</name>
        <dbReference type="ChEBI" id="CHEBI:30616"/>
        <label>2</label>
    </ligand>
</feature>
<evidence type="ECO:0000256" key="6">
    <source>
        <dbReference type="ARBA" id="ARBA00022741"/>
    </source>
</evidence>
<feature type="binding site" evidence="10">
    <location>
        <position position="822"/>
    </location>
    <ligand>
        <name>Mn(2+)</name>
        <dbReference type="ChEBI" id="CHEBI:29035"/>
        <label>3</label>
    </ligand>
</feature>
<dbReference type="Gene3D" id="3.40.50.1380">
    <property type="entry name" value="Methylglyoxal synthase-like domain"/>
    <property type="match status" value="1"/>
</dbReference>
<feature type="binding site" evidence="10">
    <location>
        <position position="284"/>
    </location>
    <ligand>
        <name>Mg(2+)</name>
        <dbReference type="ChEBI" id="CHEBI:18420"/>
        <label>1</label>
    </ligand>
</feature>
<feature type="binding site" evidence="10">
    <location>
        <position position="300"/>
    </location>
    <ligand>
        <name>Mn(2+)</name>
        <dbReference type="ChEBI" id="CHEBI:29035"/>
        <label>2</label>
    </ligand>
</feature>
<dbReference type="PROSITE" id="PS00866">
    <property type="entry name" value="CPSASE_1"/>
    <property type="match status" value="1"/>
</dbReference>
<dbReference type="HAMAP" id="MF_01210_B">
    <property type="entry name" value="CPSase_L_chain_B"/>
    <property type="match status" value="1"/>
</dbReference>
<evidence type="ECO:0000256" key="1">
    <source>
        <dbReference type="ARBA" id="ARBA00009799"/>
    </source>
</evidence>
<dbReference type="InterPro" id="IPR013815">
    <property type="entry name" value="ATP_grasp_subdomain_1"/>
</dbReference>
<dbReference type="InterPro" id="IPR005483">
    <property type="entry name" value="CPSase_dom"/>
</dbReference>
<feature type="binding site" evidence="10">
    <location>
        <position position="836"/>
    </location>
    <ligand>
        <name>Mg(2+)</name>
        <dbReference type="ChEBI" id="CHEBI:18420"/>
        <label>4</label>
    </ligand>
</feature>
<comment type="catalytic activity">
    <reaction evidence="10">
        <text>hydrogencarbonate + L-glutamine + 2 ATP + H2O = carbamoyl phosphate + L-glutamate + 2 ADP + phosphate + 2 H(+)</text>
        <dbReference type="Rhea" id="RHEA:18633"/>
        <dbReference type="ChEBI" id="CHEBI:15377"/>
        <dbReference type="ChEBI" id="CHEBI:15378"/>
        <dbReference type="ChEBI" id="CHEBI:17544"/>
        <dbReference type="ChEBI" id="CHEBI:29985"/>
        <dbReference type="ChEBI" id="CHEBI:30616"/>
        <dbReference type="ChEBI" id="CHEBI:43474"/>
        <dbReference type="ChEBI" id="CHEBI:58228"/>
        <dbReference type="ChEBI" id="CHEBI:58359"/>
        <dbReference type="ChEBI" id="CHEBI:456216"/>
        <dbReference type="EC" id="6.3.5.5"/>
    </reaction>
</comment>
<feature type="binding site" evidence="10">
    <location>
        <position position="822"/>
    </location>
    <ligand>
        <name>ATP</name>
        <dbReference type="ChEBI" id="CHEBI:30616"/>
        <label>2</label>
    </ligand>
</feature>
<feature type="binding site" evidence="10">
    <location>
        <position position="748"/>
    </location>
    <ligand>
        <name>ATP</name>
        <dbReference type="ChEBI" id="CHEBI:30616"/>
        <label>2</label>
    </ligand>
</feature>
<keyword evidence="14" id="KW-1185">Reference proteome</keyword>
<protein>
    <recommendedName>
        <fullName evidence="10">Carbamoyl phosphate synthase large chain</fullName>
        <ecNumber evidence="10">6.3.4.16</ecNumber>
        <ecNumber evidence="10">6.3.5.5</ecNumber>
    </recommendedName>
    <alternativeName>
        <fullName evidence="10">Carbamoyl phosphate synthetase ammonia chain</fullName>
    </alternativeName>
</protein>
<comment type="function">
    <text evidence="10">Large subunit of the glutamine-dependent carbamoyl phosphate synthetase (CPSase). CPSase catalyzes the formation of carbamoyl phosphate from the ammonia moiety of glutamine, carbonate, and phosphate donated by ATP, constituting the first step of 2 biosynthetic pathways, one leading to arginine and/or urea and the other to pyrimidine nucleotides. The large subunit (synthetase) binds the substrates ammonia (free or transferred from glutamine from the small subunit), hydrogencarbonate and ATP and carries out an ATP-coupled ligase reaction, activating hydrogencarbonate by forming carboxy phosphate which reacts with ammonia to form carbamoyl phosphate.</text>
</comment>
<feature type="domain" description="MGS-like" evidence="12">
    <location>
        <begin position="929"/>
        <end position="1064"/>
    </location>
</feature>
<feature type="binding site" evidence="10">
    <location>
        <position position="834"/>
    </location>
    <ligand>
        <name>Mn(2+)</name>
        <dbReference type="ChEBI" id="CHEBI:29035"/>
        <label>3</label>
    </ligand>
</feature>
<gene>
    <name evidence="10 13" type="primary">carB</name>
    <name evidence="13" type="ORF">GCM10011389_30460</name>
</gene>
<feature type="binding site" evidence="10">
    <location>
        <position position="822"/>
    </location>
    <ligand>
        <name>Mg(2+)</name>
        <dbReference type="ChEBI" id="CHEBI:18420"/>
        <label>3</label>
    </ligand>
</feature>